<accession>K8XXR3</accession>
<proteinExistence type="predicted"/>
<dbReference type="InterPro" id="IPR021284">
    <property type="entry name" value="DUF2750"/>
</dbReference>
<reference evidence="1 2" key="1">
    <citation type="journal article" date="2012" name="Gene">
        <title>Sequence of Leptospira santarosai serovar Shermani genome and prediction of virulence-associated genes.</title>
        <authorList>
            <person name="Chou L.F."/>
            <person name="Chen Y.T."/>
            <person name="Lu C.W."/>
            <person name="Ko Y.C."/>
            <person name="Tang C.Y."/>
            <person name="Pan M.J."/>
            <person name="Tian Y.C."/>
            <person name="Chiu C.H."/>
            <person name="Hung C.C."/>
            <person name="Yang C.W."/>
        </authorList>
    </citation>
    <scope>NUCLEOTIDE SEQUENCE [LARGE SCALE GENOMIC DNA]</scope>
    <source>
        <strain evidence="1">LT 821</strain>
    </source>
</reference>
<organism evidence="1 2">
    <name type="scientific">Leptospira santarosai serovar Shermani str. LT 821</name>
    <dbReference type="NCBI Taxonomy" id="758847"/>
    <lineage>
        <taxon>Bacteria</taxon>
        <taxon>Pseudomonadati</taxon>
        <taxon>Spirochaetota</taxon>
        <taxon>Spirochaetia</taxon>
        <taxon>Leptospirales</taxon>
        <taxon>Leptospiraceae</taxon>
        <taxon>Leptospira</taxon>
    </lineage>
</organism>
<dbReference type="EMBL" id="CP006694">
    <property type="protein sequence ID" value="EKT86124.2"/>
    <property type="molecule type" value="Genomic_DNA"/>
</dbReference>
<sequence length="137" mass="16052">MLNEIFENCIFIIFNNFGENMGQSSVQCRAFFIEIKKHKKVWTLRDKNGFPSPKTISGKRVMPFWSSWKRVQSIISNVNAYSLFKSHEISYQDFMDRWLPGLKNDESLVGINWTGNNAKGYDLEPDQVLEYLNDIVF</sequence>
<name>K8XXR3_9LEPT</name>
<protein>
    <recommendedName>
        <fullName evidence="3">DUF2750 domain-containing protein</fullName>
    </recommendedName>
</protein>
<dbReference type="KEGG" id="lst:LSS_14214"/>
<evidence type="ECO:0000313" key="1">
    <source>
        <dbReference type="EMBL" id="EKT86124.2"/>
    </source>
</evidence>
<evidence type="ECO:0000313" key="2">
    <source>
        <dbReference type="Proteomes" id="UP000035800"/>
    </source>
</evidence>
<gene>
    <name evidence="1" type="ORF">LSS_14214</name>
</gene>
<dbReference type="Pfam" id="PF11042">
    <property type="entry name" value="DUF2750"/>
    <property type="match status" value="1"/>
</dbReference>
<reference evidence="1 2" key="2">
    <citation type="journal article" date="2014" name="Emerg. Microbes Infect.">
        <title>Potential impact on kidney infection: a whole-genome analysis of Leptospira santarosai serovar Shermani.</title>
        <authorList>
            <person name="Chou L.F."/>
            <person name="Chen T.W."/>
            <person name="Ko Y.C."/>
            <person name="Pan M.J."/>
            <person name="Tian Y.C."/>
            <person name="Chiu C.H."/>
            <person name="Tang P."/>
            <person name="Hung C.C."/>
            <person name="Yang C.W."/>
        </authorList>
    </citation>
    <scope>NUCLEOTIDE SEQUENCE</scope>
    <source>
        <strain evidence="1 2">LT 821</strain>
    </source>
</reference>
<dbReference type="STRING" id="758847.LSS_14214"/>
<dbReference type="AlphaFoldDB" id="K8XXR3"/>
<dbReference type="Proteomes" id="UP000035800">
    <property type="component" value="Chromosome I"/>
</dbReference>
<evidence type="ECO:0008006" key="3">
    <source>
        <dbReference type="Google" id="ProtNLM"/>
    </source>
</evidence>